<organism evidence="1 2">
    <name type="scientific">Pterulicium gracile</name>
    <dbReference type="NCBI Taxonomy" id="1884261"/>
    <lineage>
        <taxon>Eukaryota</taxon>
        <taxon>Fungi</taxon>
        <taxon>Dikarya</taxon>
        <taxon>Basidiomycota</taxon>
        <taxon>Agaricomycotina</taxon>
        <taxon>Agaricomycetes</taxon>
        <taxon>Agaricomycetidae</taxon>
        <taxon>Agaricales</taxon>
        <taxon>Pleurotineae</taxon>
        <taxon>Pterulaceae</taxon>
        <taxon>Pterulicium</taxon>
    </lineage>
</organism>
<dbReference type="EMBL" id="ML178821">
    <property type="protein sequence ID" value="TFL02861.1"/>
    <property type="molecule type" value="Genomic_DNA"/>
</dbReference>
<proteinExistence type="predicted"/>
<dbReference type="Proteomes" id="UP000305067">
    <property type="component" value="Unassembled WGS sequence"/>
</dbReference>
<reference evidence="1 2" key="1">
    <citation type="journal article" date="2019" name="Nat. Ecol. Evol.">
        <title>Megaphylogeny resolves global patterns of mushroom evolution.</title>
        <authorList>
            <person name="Varga T."/>
            <person name="Krizsan K."/>
            <person name="Foldi C."/>
            <person name="Dima B."/>
            <person name="Sanchez-Garcia M."/>
            <person name="Sanchez-Ramirez S."/>
            <person name="Szollosi G.J."/>
            <person name="Szarkandi J.G."/>
            <person name="Papp V."/>
            <person name="Albert L."/>
            <person name="Andreopoulos W."/>
            <person name="Angelini C."/>
            <person name="Antonin V."/>
            <person name="Barry K.W."/>
            <person name="Bougher N.L."/>
            <person name="Buchanan P."/>
            <person name="Buyck B."/>
            <person name="Bense V."/>
            <person name="Catcheside P."/>
            <person name="Chovatia M."/>
            <person name="Cooper J."/>
            <person name="Damon W."/>
            <person name="Desjardin D."/>
            <person name="Finy P."/>
            <person name="Geml J."/>
            <person name="Haridas S."/>
            <person name="Hughes K."/>
            <person name="Justo A."/>
            <person name="Karasinski D."/>
            <person name="Kautmanova I."/>
            <person name="Kiss B."/>
            <person name="Kocsube S."/>
            <person name="Kotiranta H."/>
            <person name="LaButti K.M."/>
            <person name="Lechner B.E."/>
            <person name="Liimatainen K."/>
            <person name="Lipzen A."/>
            <person name="Lukacs Z."/>
            <person name="Mihaltcheva S."/>
            <person name="Morgado L.N."/>
            <person name="Niskanen T."/>
            <person name="Noordeloos M.E."/>
            <person name="Ohm R.A."/>
            <person name="Ortiz-Santana B."/>
            <person name="Ovrebo C."/>
            <person name="Racz N."/>
            <person name="Riley R."/>
            <person name="Savchenko A."/>
            <person name="Shiryaev A."/>
            <person name="Soop K."/>
            <person name="Spirin V."/>
            <person name="Szebenyi C."/>
            <person name="Tomsovsky M."/>
            <person name="Tulloss R.E."/>
            <person name="Uehling J."/>
            <person name="Grigoriev I.V."/>
            <person name="Vagvolgyi C."/>
            <person name="Papp T."/>
            <person name="Martin F.M."/>
            <person name="Miettinen O."/>
            <person name="Hibbett D.S."/>
            <person name="Nagy L.G."/>
        </authorList>
    </citation>
    <scope>NUCLEOTIDE SEQUENCE [LARGE SCALE GENOMIC DNA]</scope>
    <source>
        <strain evidence="1 2">CBS 309.79</strain>
    </source>
</reference>
<dbReference type="STRING" id="1884261.A0A5C3QQQ2"/>
<sequence>MLQGYYRTLESPTPSLQPECMHPRFFPHITSYSSQDTGEVVEFVYVKPLQPEWAIRCVCFEAVIPKTAERIVVKFAESKYGEGAHRYMADRGWAPALRYFVPLDPCRYARLAMVVMNKVQGGDVGESGQKG</sequence>
<name>A0A5C3QQQ2_9AGAR</name>
<protein>
    <submittedName>
        <fullName evidence="1">Uncharacterized protein</fullName>
    </submittedName>
</protein>
<dbReference type="AlphaFoldDB" id="A0A5C3QQQ2"/>
<dbReference type="OrthoDB" id="4062651at2759"/>
<gene>
    <name evidence="1" type="ORF">BDV98DRAFT_564958</name>
</gene>
<keyword evidence="2" id="KW-1185">Reference proteome</keyword>
<accession>A0A5C3QQQ2</accession>
<evidence type="ECO:0000313" key="2">
    <source>
        <dbReference type="Proteomes" id="UP000305067"/>
    </source>
</evidence>
<evidence type="ECO:0000313" key="1">
    <source>
        <dbReference type="EMBL" id="TFL02861.1"/>
    </source>
</evidence>